<name>H0HXR2_9HYPH</name>
<dbReference type="PATRIC" id="fig|1107882.3.peg.4810"/>
<feature type="domain" description="Helicase/UvrB N-terminal" evidence="1">
    <location>
        <begin position="118"/>
        <end position="303"/>
    </location>
</feature>
<sequence length="1003" mass="112592">MGFTDNPIISSPFDPPLFHYELDEEGQPTGVKLPGRRESIQVVPVPAARRRGPKQAELALFDQDGAKVTSNALINEIRKHVNQWRALPPSQWGVTPETQRLLLHWGEPSRARRLFFCQREAVETLIYLTEVAPARFKKQIQDANAEANPGLYRLASKMATGSGKTTVMGMIIAWHAVNKARRPNAKTFSDAFLIVAPGITIRDRLRVLIPSDPENIYEALSLVPTDLLDGVRKARIVITNYHAFMLRETEQVSKLNRQILGGRGPEKTFTETEGEMIARVAPELMGRKNIIVLNDEAHHCYRHKVGSENENGEPLTAEEKEEAKRNEEAARVWINGIEAFSRKIGVQAIYDLSATPFFLKGSGYPEGTLFPWVTSDFGLLDAIESGIVKVPRLPVLDDSIQGELPKFRDVYRYVSKGLPKRGRGKQSKALMDPQALPHLLLQATEALYNHYKATYAAWEAEPDLGRPPVFIVVCNNTATSKLMADWISGYEVTEGEGENAQTRFVPGRLNLFSNVDERGQWLGRRRTLLIDSEQLDSGEALSDEFRTLAADEIQAFKKELRLRNDPRDIDKLTDADILREVMNTVGRIGKLGADIRCVVSVSMLTEGWDANTVTHIMGVRAFGTQLLCEQVVGRGLRRVSYETDPTTGFFPVEYADVLGVPFTFAQQGKNVAPLPPPKVTRVRAMEDRGKLEIRFPNVEGYRIVFPRKSLRPVFTADSKMTLTPDDIPMVTEVEPLIGEGFTLDLRTQANQLRLKTVIFDVAGLLLRTYFKDPDGALQVWRYPELTRITERWFMECLTCAGETVPQFLKWRSLAIKAAEKIYRALAPSLAGPPDGSSGALLPILNPYNPEGTTRHVDFNTSKTTVLATRADKCHLNFVVYDQAWEAGLAARLEGMSEVIAYAKNHNLSFEVPYEFGGETLRYRPDYIVRINDGAAEPLNLVIELKGQRDEKDAAKAETMRNIWVPAVNNFGRFGRWGFLELNDVPYDAAARIRDYMRPLLAAE</sequence>
<evidence type="ECO:0000313" key="2">
    <source>
        <dbReference type="EMBL" id="EHK54476.1"/>
    </source>
</evidence>
<protein>
    <submittedName>
        <fullName evidence="2">Type III restriction enzyme res subunit</fullName>
    </submittedName>
</protein>
<dbReference type="InterPro" id="IPR027417">
    <property type="entry name" value="P-loop_NTPase"/>
</dbReference>
<dbReference type="EMBL" id="AHAM01000208">
    <property type="protein sequence ID" value="EHK54476.1"/>
    <property type="molecule type" value="Genomic_DNA"/>
</dbReference>
<dbReference type="PANTHER" id="PTHR47396:SF1">
    <property type="entry name" value="ATP-DEPENDENT HELICASE IRC3-RELATED"/>
    <property type="match status" value="1"/>
</dbReference>
<dbReference type="REBASE" id="44877">
    <property type="entry name" value="Mal122ORF24787P"/>
</dbReference>
<dbReference type="GO" id="GO:0016787">
    <property type="term" value="F:hydrolase activity"/>
    <property type="evidence" value="ECO:0007669"/>
    <property type="project" value="InterPro"/>
</dbReference>
<evidence type="ECO:0000259" key="1">
    <source>
        <dbReference type="Pfam" id="PF04851"/>
    </source>
</evidence>
<dbReference type="GO" id="GO:0005829">
    <property type="term" value="C:cytosol"/>
    <property type="evidence" value="ECO:0007669"/>
    <property type="project" value="TreeGrafter"/>
</dbReference>
<proteinExistence type="predicted"/>
<dbReference type="GO" id="GO:0005524">
    <property type="term" value="F:ATP binding"/>
    <property type="evidence" value="ECO:0007669"/>
    <property type="project" value="InterPro"/>
</dbReference>
<organism evidence="2 3">
    <name type="scientific">Mesorhizobium alhagi CCNWXJ12-2</name>
    <dbReference type="NCBI Taxonomy" id="1107882"/>
    <lineage>
        <taxon>Bacteria</taxon>
        <taxon>Pseudomonadati</taxon>
        <taxon>Pseudomonadota</taxon>
        <taxon>Alphaproteobacteria</taxon>
        <taxon>Hyphomicrobiales</taxon>
        <taxon>Phyllobacteriaceae</taxon>
        <taxon>Allomesorhizobium</taxon>
    </lineage>
</organism>
<dbReference type="GO" id="GO:0003677">
    <property type="term" value="F:DNA binding"/>
    <property type="evidence" value="ECO:0007669"/>
    <property type="project" value="InterPro"/>
</dbReference>
<evidence type="ECO:0000313" key="3">
    <source>
        <dbReference type="Proteomes" id="UP000003250"/>
    </source>
</evidence>
<gene>
    <name evidence="2" type="ORF">MAXJ12_24807</name>
</gene>
<dbReference type="InterPro" id="IPR006935">
    <property type="entry name" value="Helicase/UvrB_N"/>
</dbReference>
<dbReference type="SUPFAM" id="SSF52540">
    <property type="entry name" value="P-loop containing nucleoside triphosphate hydrolases"/>
    <property type="match status" value="2"/>
</dbReference>
<dbReference type="PANTHER" id="PTHR47396">
    <property type="entry name" value="TYPE I RESTRICTION ENZYME ECOKI R PROTEIN"/>
    <property type="match status" value="1"/>
</dbReference>
<keyword evidence="3" id="KW-1185">Reference proteome</keyword>
<dbReference type="Pfam" id="PF04851">
    <property type="entry name" value="ResIII"/>
    <property type="match status" value="1"/>
</dbReference>
<dbReference type="AlphaFoldDB" id="H0HXR2"/>
<dbReference type="NCBIfam" id="NF046055">
    <property type="entry name" value="restr_BPTD_3080"/>
    <property type="match status" value="1"/>
</dbReference>
<dbReference type="Gene3D" id="3.40.50.300">
    <property type="entry name" value="P-loop containing nucleotide triphosphate hydrolases"/>
    <property type="match status" value="2"/>
</dbReference>
<dbReference type="Proteomes" id="UP000003250">
    <property type="component" value="Unassembled WGS sequence"/>
</dbReference>
<dbReference type="InterPro" id="IPR050742">
    <property type="entry name" value="Helicase_Restrict-Modif_Enz"/>
</dbReference>
<accession>H0HXR2</accession>
<dbReference type="RefSeq" id="WP_008838543.1">
    <property type="nucleotide sequence ID" value="NZ_AHAM01000208.1"/>
</dbReference>
<reference evidence="2 3" key="1">
    <citation type="journal article" date="2012" name="J. Bacteriol.">
        <title>Draft Genome Sequence of Mesorhizobium alhagi CCNWXJ12-2T, a Novel Salt-Resistant Species Isolated from the Desert of Northwestern China.</title>
        <authorList>
            <person name="Zhou M."/>
            <person name="Chen W."/>
            <person name="Chen H."/>
            <person name="Wei G."/>
        </authorList>
    </citation>
    <scope>NUCLEOTIDE SEQUENCE [LARGE SCALE GENOMIC DNA]</scope>
    <source>
        <strain evidence="2 3">CCNWXJ12-2</strain>
    </source>
</reference>
<dbReference type="OrthoDB" id="9803459at2"/>